<keyword evidence="3 9" id="KW-0813">Transport</keyword>
<accession>A0A507DU98</accession>
<evidence type="ECO:0000256" key="4">
    <source>
        <dbReference type="ARBA" id="ARBA00022692"/>
    </source>
</evidence>
<comment type="similarity">
    <text evidence="2 9">Belongs to the mitochondrial carrier (TC 2.A.29) family.</text>
</comment>
<gene>
    <name evidence="11" type="ORF">PhCBS80983_g05734</name>
</gene>
<dbReference type="Proteomes" id="UP000318582">
    <property type="component" value="Unassembled WGS sequence"/>
</dbReference>
<evidence type="ECO:0000256" key="7">
    <source>
        <dbReference type="ARBA" id="ARBA00023136"/>
    </source>
</evidence>
<dbReference type="InterPro" id="IPR023395">
    <property type="entry name" value="MCP_dom_sf"/>
</dbReference>
<organism evidence="11 12">
    <name type="scientific">Powellomyces hirtus</name>
    <dbReference type="NCBI Taxonomy" id="109895"/>
    <lineage>
        <taxon>Eukaryota</taxon>
        <taxon>Fungi</taxon>
        <taxon>Fungi incertae sedis</taxon>
        <taxon>Chytridiomycota</taxon>
        <taxon>Chytridiomycota incertae sedis</taxon>
        <taxon>Chytridiomycetes</taxon>
        <taxon>Spizellomycetales</taxon>
        <taxon>Powellomycetaceae</taxon>
        <taxon>Powellomyces</taxon>
    </lineage>
</organism>
<evidence type="ECO:0000256" key="8">
    <source>
        <dbReference type="PROSITE-ProRule" id="PRU00282"/>
    </source>
</evidence>
<dbReference type="STRING" id="109895.A0A507DU98"/>
<evidence type="ECO:0000313" key="11">
    <source>
        <dbReference type="EMBL" id="TPX54805.1"/>
    </source>
</evidence>
<dbReference type="SUPFAM" id="SSF103506">
    <property type="entry name" value="Mitochondrial carrier"/>
    <property type="match status" value="1"/>
</dbReference>
<keyword evidence="6" id="KW-1133">Transmembrane helix</keyword>
<evidence type="ECO:0000313" key="12">
    <source>
        <dbReference type="Proteomes" id="UP000318582"/>
    </source>
</evidence>
<dbReference type="Gene3D" id="1.50.40.10">
    <property type="entry name" value="Mitochondrial carrier domain"/>
    <property type="match status" value="1"/>
</dbReference>
<dbReference type="Pfam" id="PF00153">
    <property type="entry name" value="Mito_carr"/>
    <property type="match status" value="2"/>
</dbReference>
<dbReference type="EMBL" id="QEAQ01000138">
    <property type="protein sequence ID" value="TPX54805.1"/>
    <property type="molecule type" value="Genomic_DNA"/>
</dbReference>
<dbReference type="AlphaFoldDB" id="A0A507DU98"/>
<evidence type="ECO:0000256" key="1">
    <source>
        <dbReference type="ARBA" id="ARBA00004141"/>
    </source>
</evidence>
<sequence length="180" mass="18856">MQTGQYASVAGAARHIVATDGVRGFYRGYAMTIFREIPFTCIQFPLYEHLKHRTRTALHRNPNAGEAALCASLAGGVAAALTTPLDVVKTRIMLESGARSTSNVGNARDPPTTGTGTGTRGILATARTLVATEGPARLFAGIGPRVLWISLGGTIFLGAYEAVVNLLAPVPDDAHVGIVQ</sequence>
<dbReference type="GO" id="GO:0016020">
    <property type="term" value="C:membrane"/>
    <property type="evidence" value="ECO:0007669"/>
    <property type="project" value="UniProtKB-SubCell"/>
</dbReference>
<evidence type="ECO:0000256" key="9">
    <source>
        <dbReference type="RuleBase" id="RU000488"/>
    </source>
</evidence>
<comment type="subcellular location">
    <subcellularLocation>
        <location evidence="1">Membrane</location>
        <topology evidence="1">Multi-pass membrane protein</topology>
    </subcellularLocation>
</comment>
<comment type="caution">
    <text evidence="11">The sequence shown here is derived from an EMBL/GenBank/DDBJ whole genome shotgun (WGS) entry which is preliminary data.</text>
</comment>
<evidence type="ECO:0000256" key="5">
    <source>
        <dbReference type="ARBA" id="ARBA00022737"/>
    </source>
</evidence>
<feature type="repeat" description="Solcar" evidence="8">
    <location>
        <begin position="1"/>
        <end position="53"/>
    </location>
</feature>
<dbReference type="PROSITE" id="PS50920">
    <property type="entry name" value="SOLCAR"/>
    <property type="match status" value="2"/>
</dbReference>
<keyword evidence="5" id="KW-0677">Repeat</keyword>
<name>A0A507DU98_9FUNG</name>
<reference evidence="11 12" key="1">
    <citation type="journal article" date="2019" name="Sci. Rep.">
        <title>Comparative genomics of chytrid fungi reveal insights into the obligate biotrophic and pathogenic lifestyle of Synchytrium endobioticum.</title>
        <authorList>
            <person name="van de Vossenberg B.T.L.H."/>
            <person name="Warris S."/>
            <person name="Nguyen H.D.T."/>
            <person name="van Gent-Pelzer M.P.E."/>
            <person name="Joly D.L."/>
            <person name="van de Geest H.C."/>
            <person name="Bonants P.J.M."/>
            <person name="Smith D.S."/>
            <person name="Levesque C.A."/>
            <person name="van der Lee T.A.J."/>
        </authorList>
    </citation>
    <scope>NUCLEOTIDE SEQUENCE [LARGE SCALE GENOMIC DNA]</scope>
    <source>
        <strain evidence="11 12">CBS 809.83</strain>
    </source>
</reference>
<protein>
    <submittedName>
        <fullName evidence="11">Uncharacterized protein</fullName>
    </submittedName>
</protein>
<keyword evidence="7 8" id="KW-0472">Membrane</keyword>
<feature type="repeat" description="Solcar" evidence="8">
    <location>
        <begin position="66"/>
        <end position="166"/>
    </location>
</feature>
<evidence type="ECO:0000256" key="6">
    <source>
        <dbReference type="ARBA" id="ARBA00022989"/>
    </source>
</evidence>
<dbReference type="PANTHER" id="PTHR45667">
    <property type="entry name" value="S-ADENOSYLMETHIONINE MITOCHONDRIAL CARRIER PROTEIN"/>
    <property type="match status" value="1"/>
</dbReference>
<dbReference type="InterPro" id="IPR018108">
    <property type="entry name" value="MCP_transmembrane"/>
</dbReference>
<keyword evidence="4 8" id="KW-0812">Transmembrane</keyword>
<evidence type="ECO:0000256" key="3">
    <source>
        <dbReference type="ARBA" id="ARBA00022448"/>
    </source>
</evidence>
<evidence type="ECO:0000256" key="2">
    <source>
        <dbReference type="ARBA" id="ARBA00006375"/>
    </source>
</evidence>
<evidence type="ECO:0000256" key="10">
    <source>
        <dbReference type="SAM" id="MobiDB-lite"/>
    </source>
</evidence>
<proteinExistence type="inferred from homology"/>
<keyword evidence="12" id="KW-1185">Reference proteome</keyword>
<feature type="region of interest" description="Disordered" evidence="10">
    <location>
        <begin position="99"/>
        <end position="119"/>
    </location>
</feature>